<evidence type="ECO:0000313" key="7">
    <source>
        <dbReference type="EMBL" id="AUH35635.1"/>
    </source>
</evidence>
<dbReference type="AlphaFoldDB" id="A0A2K9EV32"/>
<comment type="function">
    <text evidence="5">Toxic component of a toxin-antitoxin (TA) system. An RNase.</text>
</comment>
<organism evidence="7 8">
    <name type="scientific">Paracoccus tegillarcae</name>
    <dbReference type="NCBI Taxonomy" id="1529068"/>
    <lineage>
        <taxon>Bacteria</taxon>
        <taxon>Pseudomonadati</taxon>
        <taxon>Pseudomonadota</taxon>
        <taxon>Alphaproteobacteria</taxon>
        <taxon>Rhodobacterales</taxon>
        <taxon>Paracoccaceae</taxon>
        <taxon>Paracoccus</taxon>
    </lineage>
</organism>
<dbReference type="GO" id="GO:0004540">
    <property type="term" value="F:RNA nuclease activity"/>
    <property type="evidence" value="ECO:0007669"/>
    <property type="project" value="InterPro"/>
</dbReference>
<dbReference type="InterPro" id="IPR022907">
    <property type="entry name" value="VapC_family"/>
</dbReference>
<accession>A0A2K9EV32</accession>
<dbReference type="EMBL" id="CP025409">
    <property type="protein sequence ID" value="AUH35635.1"/>
    <property type="molecule type" value="Genomic_DNA"/>
</dbReference>
<keyword evidence="7" id="KW-0614">Plasmid</keyword>
<keyword evidence="5" id="KW-0460">Magnesium</keyword>
<dbReference type="Gene3D" id="3.40.50.1010">
    <property type="entry name" value="5'-nuclease"/>
    <property type="match status" value="1"/>
</dbReference>
<dbReference type="EC" id="3.1.-.-" evidence="5"/>
<evidence type="ECO:0000256" key="5">
    <source>
        <dbReference type="HAMAP-Rule" id="MF_00265"/>
    </source>
</evidence>
<keyword evidence="8" id="KW-1185">Reference proteome</keyword>
<keyword evidence="1 5" id="KW-1277">Toxin-antitoxin system</keyword>
<sequence>MGRELMFLDASALVAVLLRESDGTALLKAMEAARGTLRFSPVVRMEAVLALVRARIETRGKGPATAADYADATGLVDQLLEALEAQDMPITSEIGKGAIAALAIYGKQVGHPAQLNMGDALSYACAKAEQVPLLYKGRDFSETDLA</sequence>
<keyword evidence="3 5" id="KW-0479">Metal-binding</keyword>
<feature type="binding site" evidence="5">
    <location>
        <position position="119"/>
    </location>
    <ligand>
        <name>Mg(2+)</name>
        <dbReference type="ChEBI" id="CHEBI:18420"/>
    </ligand>
</feature>
<evidence type="ECO:0000313" key="8">
    <source>
        <dbReference type="Proteomes" id="UP000233742"/>
    </source>
</evidence>
<evidence type="ECO:0000256" key="1">
    <source>
        <dbReference type="ARBA" id="ARBA00022649"/>
    </source>
</evidence>
<feature type="binding site" evidence="5">
    <location>
        <position position="9"/>
    </location>
    <ligand>
        <name>Mg(2+)</name>
        <dbReference type="ChEBI" id="CHEBI:18420"/>
    </ligand>
</feature>
<evidence type="ECO:0000256" key="2">
    <source>
        <dbReference type="ARBA" id="ARBA00022722"/>
    </source>
</evidence>
<evidence type="ECO:0000256" key="4">
    <source>
        <dbReference type="ARBA" id="ARBA00022801"/>
    </source>
</evidence>
<dbReference type="KEGG" id="paro:CUV01_18830"/>
<dbReference type="CDD" id="cd09871">
    <property type="entry name" value="PIN_MtVapC28-VapC30-like"/>
    <property type="match status" value="1"/>
</dbReference>
<keyword evidence="2 5" id="KW-0540">Nuclease</keyword>
<reference evidence="7 8" key="1">
    <citation type="submission" date="2017-12" db="EMBL/GenBank/DDBJ databases">
        <authorList>
            <person name="Hurst M.R.H."/>
        </authorList>
    </citation>
    <scope>NUCLEOTIDE SEQUENCE [LARGE SCALE GENOMIC DNA]</scope>
    <source>
        <strain evidence="7 8">BM15</strain>
        <plasmid evidence="8">Plasmid pbm151</plasmid>
    </source>
</reference>
<evidence type="ECO:0000259" key="6">
    <source>
        <dbReference type="Pfam" id="PF01850"/>
    </source>
</evidence>
<dbReference type="GO" id="GO:0090729">
    <property type="term" value="F:toxin activity"/>
    <property type="evidence" value="ECO:0007669"/>
    <property type="project" value="UniProtKB-KW"/>
</dbReference>
<evidence type="ECO:0000256" key="3">
    <source>
        <dbReference type="ARBA" id="ARBA00022723"/>
    </source>
</evidence>
<dbReference type="InterPro" id="IPR002716">
    <property type="entry name" value="PIN_dom"/>
</dbReference>
<name>A0A2K9EV32_9RHOB</name>
<dbReference type="InterPro" id="IPR029060">
    <property type="entry name" value="PIN-like_dom_sf"/>
</dbReference>
<dbReference type="GO" id="GO:0000287">
    <property type="term" value="F:magnesium ion binding"/>
    <property type="evidence" value="ECO:0007669"/>
    <property type="project" value="UniProtKB-UniRule"/>
</dbReference>
<protein>
    <recommendedName>
        <fullName evidence="5">Ribonuclease VapC</fullName>
        <shortName evidence="5">RNase VapC</shortName>
        <ecNumber evidence="5">3.1.-.-</ecNumber>
    </recommendedName>
    <alternativeName>
        <fullName evidence="5">Toxin VapC</fullName>
    </alternativeName>
</protein>
<geneLocation type="plasmid" evidence="8">
    <name>pbm151</name>
</geneLocation>
<keyword evidence="5" id="KW-0800">Toxin</keyword>
<gene>
    <name evidence="5" type="primary">vapC</name>
    <name evidence="7" type="ORF">CUV01_18830</name>
</gene>
<dbReference type="HAMAP" id="MF_00265">
    <property type="entry name" value="VapC_Nob1"/>
    <property type="match status" value="1"/>
</dbReference>
<feature type="domain" description="PIN" evidence="6">
    <location>
        <begin position="6"/>
        <end position="144"/>
    </location>
</feature>
<dbReference type="Proteomes" id="UP000233742">
    <property type="component" value="Plasmid pBM151"/>
</dbReference>
<keyword evidence="4 5" id="KW-0378">Hydrolase</keyword>
<comment type="similarity">
    <text evidence="5">Belongs to the PINc/VapC protein family.</text>
</comment>
<proteinExistence type="inferred from homology"/>
<comment type="cofactor">
    <cofactor evidence="5">
        <name>Mg(2+)</name>
        <dbReference type="ChEBI" id="CHEBI:18420"/>
    </cofactor>
</comment>
<dbReference type="Pfam" id="PF01850">
    <property type="entry name" value="PIN"/>
    <property type="match status" value="1"/>
</dbReference>
<dbReference type="OrthoDB" id="32625at2"/>
<dbReference type="SUPFAM" id="SSF88723">
    <property type="entry name" value="PIN domain-like"/>
    <property type="match status" value="1"/>
</dbReference>
<dbReference type="GO" id="GO:0016787">
    <property type="term" value="F:hydrolase activity"/>
    <property type="evidence" value="ECO:0007669"/>
    <property type="project" value="UniProtKB-KW"/>
</dbReference>